<reference evidence="3" key="1">
    <citation type="submission" date="2017-09" db="EMBL/GenBank/DDBJ databases">
        <title>FDA dAtabase for Regulatory Grade micrObial Sequences (FDA-ARGOS): Supporting development and validation of Infectious Disease Dx tests.</title>
        <authorList>
            <person name="Minogue T."/>
            <person name="Wolcott M."/>
            <person name="Wasieloski L."/>
            <person name="Aguilar W."/>
            <person name="Moore D."/>
            <person name="Tallon L.J."/>
            <person name="Sadzewicz L."/>
            <person name="Ott S."/>
            <person name="Zhao X."/>
            <person name="Nagaraj S."/>
            <person name="Vavikolanu K."/>
            <person name="Aluvathingal J."/>
            <person name="Nadendla S."/>
            <person name="Sichtig H."/>
        </authorList>
    </citation>
    <scope>NUCLEOTIDE SEQUENCE</scope>
    <source>
        <strain evidence="3">FDAARGOS_404</strain>
    </source>
</reference>
<feature type="transmembrane region" description="Helical" evidence="1">
    <location>
        <begin position="6"/>
        <end position="23"/>
    </location>
</feature>
<evidence type="ECO:0000259" key="2">
    <source>
        <dbReference type="Pfam" id="PF13248"/>
    </source>
</evidence>
<dbReference type="Pfam" id="PF13248">
    <property type="entry name" value="Zn_ribbon_3"/>
    <property type="match status" value="1"/>
</dbReference>
<dbReference type="EMBL" id="LR590464">
    <property type="protein sequence ID" value="VTP64309.1"/>
    <property type="molecule type" value="Genomic_DNA"/>
</dbReference>
<evidence type="ECO:0000313" key="6">
    <source>
        <dbReference type="Proteomes" id="UP000310719"/>
    </source>
</evidence>
<feature type="transmembrane region" description="Helical" evidence="1">
    <location>
        <begin position="35"/>
        <end position="56"/>
    </location>
</feature>
<accession>A0A4U9HPH1</accession>
<keyword evidence="1" id="KW-0812">Transmembrane</keyword>
<evidence type="ECO:0000313" key="4">
    <source>
        <dbReference type="EMBL" id="VTP64309.1"/>
    </source>
</evidence>
<dbReference type="InterPro" id="IPR016410">
    <property type="entry name" value="Phage_imm"/>
</dbReference>
<organism evidence="4 6">
    <name type="scientific">Leclercia adecarboxylata</name>
    <dbReference type="NCBI Taxonomy" id="83655"/>
    <lineage>
        <taxon>Bacteria</taxon>
        <taxon>Pseudomonadati</taxon>
        <taxon>Pseudomonadota</taxon>
        <taxon>Gammaproteobacteria</taxon>
        <taxon>Enterobacterales</taxon>
        <taxon>Enterobacteriaceae</taxon>
        <taxon>Leclercia</taxon>
    </lineage>
</organism>
<dbReference type="Proteomes" id="UP000310719">
    <property type="component" value="Chromosome"/>
</dbReference>
<evidence type="ECO:0000256" key="1">
    <source>
        <dbReference type="SAM" id="Phobius"/>
    </source>
</evidence>
<dbReference type="Pfam" id="PF14373">
    <property type="entry name" value="Imm_superinfect"/>
    <property type="match status" value="1"/>
</dbReference>
<reference evidence="4 6" key="3">
    <citation type="submission" date="2019-05" db="EMBL/GenBank/DDBJ databases">
        <authorList>
            <consortium name="Pathogen Informatics"/>
        </authorList>
    </citation>
    <scope>NUCLEOTIDE SEQUENCE [LARGE SCALE GENOMIC DNA]</scope>
    <source>
        <strain evidence="4 6">NCTC13032</strain>
    </source>
</reference>
<dbReference type="AlphaFoldDB" id="A0A4U9HPH1"/>
<keyword evidence="1" id="KW-1133">Transmembrane helix</keyword>
<protein>
    <recommendedName>
        <fullName evidence="2">Putative zinc-ribbon domain-containing protein</fullName>
    </recommendedName>
</protein>
<sequence length="108" mass="11839">MSGWHIIILVFGLVIYLLPGVIASSRMHKNSTAIWVLNIVLGWSFLGWVAALVWAFTNPGGNQATTMDTKGIETGHSLSTDLKKCPYCAEDIKKEAILCRYCGKDIPA</sequence>
<dbReference type="RefSeq" id="WP_051916115.1">
    <property type="nucleotide sequence ID" value="NZ_CP083630.1"/>
</dbReference>
<evidence type="ECO:0000313" key="5">
    <source>
        <dbReference type="Proteomes" id="UP000222768"/>
    </source>
</evidence>
<proteinExistence type="predicted"/>
<dbReference type="EMBL" id="PDLK01000002">
    <property type="protein sequence ID" value="PHH02958.1"/>
    <property type="molecule type" value="Genomic_DNA"/>
</dbReference>
<dbReference type="InterPro" id="IPR059113">
    <property type="entry name" value="Znf_ribbon"/>
</dbReference>
<dbReference type="Proteomes" id="UP000222768">
    <property type="component" value="Unassembled WGS sequence"/>
</dbReference>
<name>A0A4U9HPH1_9ENTR</name>
<feature type="domain" description="Putative zinc-ribbon" evidence="2">
    <location>
        <begin position="83"/>
        <end position="106"/>
    </location>
</feature>
<evidence type="ECO:0000313" key="3">
    <source>
        <dbReference type="EMBL" id="PHH02958.1"/>
    </source>
</evidence>
<gene>
    <name evidence="3" type="ORF">CRX53_02780</name>
    <name evidence="4" type="ORF">NCTC13032_01385</name>
</gene>
<reference evidence="5" key="2">
    <citation type="submission" date="2017-09" db="EMBL/GenBank/DDBJ databases">
        <title>FDA dAtabase for Regulatory Grade micrObial Sequences (FDA-ARGOS): Supporting development and validation of Infectious Disease Dx tests.</title>
        <authorList>
            <person name="Minogue T."/>
            <person name="Wolcott M."/>
            <person name="Wasieloski L."/>
            <person name="Aguilar W."/>
            <person name="Moore D."/>
            <person name="Tallon L."/>
            <person name="Sadzewicz L."/>
            <person name="Ott S."/>
            <person name="Zhao X."/>
            <person name="Nagaraj S."/>
            <person name="Vavikolanu K."/>
            <person name="Aluvathingal J."/>
            <person name="Nadendla S."/>
            <person name="Sichtig H."/>
        </authorList>
    </citation>
    <scope>NUCLEOTIDE SEQUENCE [LARGE SCALE GENOMIC DNA]</scope>
    <source>
        <strain evidence="5">FDAARGOS_404</strain>
    </source>
</reference>
<keyword evidence="1" id="KW-0472">Membrane</keyword>